<evidence type="ECO:0000256" key="1">
    <source>
        <dbReference type="SAM" id="MobiDB-lite"/>
    </source>
</evidence>
<proteinExistence type="predicted"/>
<dbReference type="AlphaFoldDB" id="M8AMM8"/>
<reference evidence="2" key="1">
    <citation type="journal article" date="2013" name="Nature">
        <title>Draft genome of the wheat A-genome progenitor Triticum urartu.</title>
        <authorList>
            <person name="Ling H.Q."/>
            <person name="Zhao S."/>
            <person name="Liu D."/>
            <person name="Wang J."/>
            <person name="Sun H."/>
            <person name="Zhang C."/>
            <person name="Fan H."/>
            <person name="Li D."/>
            <person name="Dong L."/>
            <person name="Tao Y."/>
            <person name="Gao C."/>
            <person name="Wu H."/>
            <person name="Li Y."/>
            <person name="Cui Y."/>
            <person name="Guo X."/>
            <person name="Zheng S."/>
            <person name="Wang B."/>
            <person name="Yu K."/>
            <person name="Liang Q."/>
            <person name="Yang W."/>
            <person name="Lou X."/>
            <person name="Chen J."/>
            <person name="Feng M."/>
            <person name="Jian J."/>
            <person name="Zhang X."/>
            <person name="Luo G."/>
            <person name="Jiang Y."/>
            <person name="Liu J."/>
            <person name="Wang Z."/>
            <person name="Sha Y."/>
            <person name="Zhang B."/>
            <person name="Wu H."/>
            <person name="Tang D."/>
            <person name="Shen Q."/>
            <person name="Xue P."/>
            <person name="Zou S."/>
            <person name="Wang X."/>
            <person name="Liu X."/>
            <person name="Wang F."/>
            <person name="Yang Y."/>
            <person name="An X."/>
            <person name="Dong Z."/>
            <person name="Zhang K."/>
            <person name="Zhang X."/>
            <person name="Luo M.C."/>
            <person name="Dvorak J."/>
            <person name="Tong Y."/>
            <person name="Wang J."/>
            <person name="Yang H."/>
            <person name="Li Z."/>
            <person name="Wang D."/>
            <person name="Zhang A."/>
            <person name="Wang J."/>
        </authorList>
    </citation>
    <scope>NUCLEOTIDE SEQUENCE</scope>
</reference>
<feature type="region of interest" description="Disordered" evidence="1">
    <location>
        <begin position="56"/>
        <end position="75"/>
    </location>
</feature>
<organism evidence="2">
    <name type="scientific">Triticum urartu</name>
    <name type="common">Red wild einkorn</name>
    <name type="synonym">Crithodium urartu</name>
    <dbReference type="NCBI Taxonomy" id="4572"/>
    <lineage>
        <taxon>Eukaryota</taxon>
        <taxon>Viridiplantae</taxon>
        <taxon>Streptophyta</taxon>
        <taxon>Embryophyta</taxon>
        <taxon>Tracheophyta</taxon>
        <taxon>Spermatophyta</taxon>
        <taxon>Magnoliopsida</taxon>
        <taxon>Liliopsida</taxon>
        <taxon>Poales</taxon>
        <taxon>Poaceae</taxon>
        <taxon>BOP clade</taxon>
        <taxon>Pooideae</taxon>
        <taxon>Triticodae</taxon>
        <taxon>Triticeae</taxon>
        <taxon>Triticinae</taxon>
        <taxon>Triticum</taxon>
    </lineage>
</organism>
<feature type="region of interest" description="Disordered" evidence="1">
    <location>
        <begin position="1"/>
        <end position="28"/>
    </location>
</feature>
<sequence length="75" mass="8565">MEFLMQPFNSRTHKPQASENSIEQIDPKTPGWTRRSLFIIIDQVYYQRTQHTGKMEAQAKKLDAPCASPQSAMPG</sequence>
<name>M8AMM8_TRIUA</name>
<accession>M8AMM8</accession>
<dbReference type="EMBL" id="KD086089">
    <property type="protein sequence ID" value="EMS62164.1"/>
    <property type="molecule type" value="Genomic_DNA"/>
</dbReference>
<protein>
    <submittedName>
        <fullName evidence="2">Uncharacterized protein</fullName>
    </submittedName>
</protein>
<feature type="compositionally biased region" description="Polar residues" evidence="1">
    <location>
        <begin position="7"/>
        <end position="23"/>
    </location>
</feature>
<gene>
    <name evidence="2" type="ORF">TRIUR3_12651</name>
</gene>
<evidence type="ECO:0000313" key="2">
    <source>
        <dbReference type="EMBL" id="EMS62164.1"/>
    </source>
</evidence>